<keyword evidence="1" id="KW-0812">Transmembrane</keyword>
<organism evidence="3 4">
    <name type="scientific">Nostocoides veronense</name>
    <dbReference type="NCBI Taxonomy" id="330836"/>
    <lineage>
        <taxon>Bacteria</taxon>
        <taxon>Bacillati</taxon>
        <taxon>Actinomycetota</taxon>
        <taxon>Actinomycetes</taxon>
        <taxon>Micrococcales</taxon>
        <taxon>Intrasporangiaceae</taxon>
        <taxon>Nostocoides</taxon>
    </lineage>
</organism>
<dbReference type="Proteomes" id="UP001499938">
    <property type="component" value="Unassembled WGS sequence"/>
</dbReference>
<name>A0ABN2LH25_9MICO</name>
<protein>
    <recommendedName>
        <fullName evidence="2">Low molecular weight protein antigen 6 PH domain-containing protein</fullName>
    </recommendedName>
</protein>
<feature type="transmembrane region" description="Helical" evidence="1">
    <location>
        <begin position="21"/>
        <end position="42"/>
    </location>
</feature>
<reference evidence="3 4" key="1">
    <citation type="journal article" date="2019" name="Int. J. Syst. Evol. Microbiol.">
        <title>The Global Catalogue of Microorganisms (GCM) 10K type strain sequencing project: providing services to taxonomists for standard genome sequencing and annotation.</title>
        <authorList>
            <consortium name="The Broad Institute Genomics Platform"/>
            <consortium name="The Broad Institute Genome Sequencing Center for Infectious Disease"/>
            <person name="Wu L."/>
            <person name="Ma J."/>
        </authorList>
    </citation>
    <scope>NUCLEOTIDE SEQUENCE [LARGE SCALE GENOMIC DNA]</scope>
    <source>
        <strain evidence="3 4">JCM 15592</strain>
    </source>
</reference>
<proteinExistence type="predicted"/>
<sequence>MPAVTPAAEAPFVPRRGRAMAIISGVIATVLAGVIALLLPGPEVGGKWGPMDKLMVWSLGLAIAALMVRYALIKAWPQEDGLRVRNLILTQTLPWSEIEDVRFGGGEPWVMIEMAEGESVSVMAIQRADGPVGVAEAARLAALVDAHQGRTSSA</sequence>
<evidence type="ECO:0000313" key="4">
    <source>
        <dbReference type="Proteomes" id="UP001499938"/>
    </source>
</evidence>
<evidence type="ECO:0000256" key="1">
    <source>
        <dbReference type="SAM" id="Phobius"/>
    </source>
</evidence>
<keyword evidence="1" id="KW-1133">Transmembrane helix</keyword>
<gene>
    <name evidence="3" type="ORF">GCM10009811_10570</name>
</gene>
<keyword evidence="4" id="KW-1185">Reference proteome</keyword>
<dbReference type="InterPro" id="IPR019692">
    <property type="entry name" value="CFP-6_PH"/>
</dbReference>
<dbReference type="Pfam" id="PF10756">
    <property type="entry name" value="bPH_6"/>
    <property type="match status" value="1"/>
</dbReference>
<dbReference type="RefSeq" id="WP_344082233.1">
    <property type="nucleotide sequence ID" value="NZ_BAAAPO010000016.1"/>
</dbReference>
<evidence type="ECO:0000313" key="3">
    <source>
        <dbReference type="EMBL" id="GAA1787334.1"/>
    </source>
</evidence>
<comment type="caution">
    <text evidence="3">The sequence shown here is derived from an EMBL/GenBank/DDBJ whole genome shotgun (WGS) entry which is preliminary data.</text>
</comment>
<dbReference type="EMBL" id="BAAAPO010000016">
    <property type="protein sequence ID" value="GAA1787334.1"/>
    <property type="molecule type" value="Genomic_DNA"/>
</dbReference>
<keyword evidence="1" id="KW-0472">Membrane</keyword>
<accession>A0ABN2LH25</accession>
<feature type="transmembrane region" description="Helical" evidence="1">
    <location>
        <begin position="54"/>
        <end position="73"/>
    </location>
</feature>
<evidence type="ECO:0000259" key="2">
    <source>
        <dbReference type="Pfam" id="PF10756"/>
    </source>
</evidence>
<feature type="domain" description="Low molecular weight protein antigen 6 PH" evidence="2">
    <location>
        <begin position="79"/>
        <end position="139"/>
    </location>
</feature>